<keyword evidence="3" id="KW-1185">Reference proteome</keyword>
<dbReference type="OrthoDB" id="9846811at2"/>
<dbReference type="Proteomes" id="UP000199382">
    <property type="component" value="Unassembled WGS sequence"/>
</dbReference>
<evidence type="ECO:0000256" key="1">
    <source>
        <dbReference type="SAM" id="MobiDB-lite"/>
    </source>
</evidence>
<sequence length="84" mass="9781">MSDTPYDGNTNYERVFETRADRAANAGIEPGQTRQRSYSIERRYRSGSIDRVHIHDNARSGNRQFRHVIGGWDRDGNQWGRNDI</sequence>
<accession>A0A1G9G9P3</accession>
<gene>
    <name evidence="2" type="ORF">SAMN04488026_10626</name>
</gene>
<proteinExistence type="predicted"/>
<dbReference type="RefSeq" id="WP_093162046.1">
    <property type="nucleotide sequence ID" value="NZ_FNEK01000062.1"/>
</dbReference>
<name>A0A1G9G9P3_9RHOB</name>
<reference evidence="2 3" key="1">
    <citation type="submission" date="2016-10" db="EMBL/GenBank/DDBJ databases">
        <authorList>
            <person name="de Groot N.N."/>
        </authorList>
    </citation>
    <scope>NUCLEOTIDE SEQUENCE [LARGE SCALE GENOMIC DNA]</scope>
    <source>
        <strain evidence="2 3">DSM 25294</strain>
    </source>
</reference>
<dbReference type="AlphaFoldDB" id="A0A1G9G9P3"/>
<evidence type="ECO:0000313" key="2">
    <source>
        <dbReference type="EMBL" id="SDK97428.1"/>
    </source>
</evidence>
<protein>
    <submittedName>
        <fullName evidence="2">Uncharacterized protein</fullName>
    </submittedName>
</protein>
<organism evidence="2 3">
    <name type="scientific">Aliiruegeria lutimaris</name>
    <dbReference type="NCBI Taxonomy" id="571298"/>
    <lineage>
        <taxon>Bacteria</taxon>
        <taxon>Pseudomonadati</taxon>
        <taxon>Pseudomonadota</taxon>
        <taxon>Alphaproteobacteria</taxon>
        <taxon>Rhodobacterales</taxon>
        <taxon>Roseobacteraceae</taxon>
        <taxon>Aliiruegeria</taxon>
    </lineage>
</organism>
<evidence type="ECO:0000313" key="3">
    <source>
        <dbReference type="Proteomes" id="UP000199382"/>
    </source>
</evidence>
<feature type="region of interest" description="Disordered" evidence="1">
    <location>
        <begin position="21"/>
        <end position="42"/>
    </location>
</feature>
<dbReference type="EMBL" id="FNEK01000062">
    <property type="protein sequence ID" value="SDK97428.1"/>
    <property type="molecule type" value="Genomic_DNA"/>
</dbReference>